<accession>A0A1F5SEM1</accession>
<keyword evidence="2" id="KW-0472">Membrane</keyword>
<evidence type="ECO:0000256" key="1">
    <source>
        <dbReference type="SAM" id="MobiDB-lite"/>
    </source>
</evidence>
<reference evidence="3 4" key="1">
    <citation type="journal article" date="2016" name="Nat. Commun.">
        <title>Thousands of microbial genomes shed light on interconnected biogeochemical processes in an aquifer system.</title>
        <authorList>
            <person name="Anantharaman K."/>
            <person name="Brown C.T."/>
            <person name="Hug L.A."/>
            <person name="Sharon I."/>
            <person name="Castelle C.J."/>
            <person name="Probst A.J."/>
            <person name="Thomas B.C."/>
            <person name="Singh A."/>
            <person name="Wilkins M.J."/>
            <person name="Karaoz U."/>
            <person name="Brodie E.L."/>
            <person name="Williams K.H."/>
            <person name="Hubbard S.S."/>
            <person name="Banfield J.F."/>
        </authorList>
    </citation>
    <scope>NUCLEOTIDE SEQUENCE [LARGE SCALE GENOMIC DNA]</scope>
</reference>
<dbReference type="AlphaFoldDB" id="A0A1F5SEM1"/>
<dbReference type="STRING" id="1797994.A2227_07470"/>
<organism evidence="3 4">
    <name type="scientific">Candidatus Falkowbacteria bacterium RIFOXYA2_FULL_47_19</name>
    <dbReference type="NCBI Taxonomy" id="1797994"/>
    <lineage>
        <taxon>Bacteria</taxon>
        <taxon>Candidatus Falkowiibacteriota</taxon>
    </lineage>
</organism>
<feature type="region of interest" description="Disordered" evidence="1">
    <location>
        <begin position="1"/>
        <end position="21"/>
    </location>
</feature>
<evidence type="ECO:0000313" key="3">
    <source>
        <dbReference type="EMBL" id="OGF25154.1"/>
    </source>
</evidence>
<keyword evidence="2" id="KW-1133">Transmembrane helix</keyword>
<dbReference type="EMBL" id="MFGB01000023">
    <property type="protein sequence ID" value="OGF25154.1"/>
    <property type="molecule type" value="Genomic_DNA"/>
</dbReference>
<proteinExistence type="predicted"/>
<dbReference type="Proteomes" id="UP000178367">
    <property type="component" value="Unassembled WGS sequence"/>
</dbReference>
<protein>
    <submittedName>
        <fullName evidence="3">Uncharacterized protein</fullName>
    </submittedName>
</protein>
<feature type="transmembrane region" description="Helical" evidence="2">
    <location>
        <begin position="69"/>
        <end position="90"/>
    </location>
</feature>
<evidence type="ECO:0000256" key="2">
    <source>
        <dbReference type="SAM" id="Phobius"/>
    </source>
</evidence>
<name>A0A1F5SEM1_9BACT</name>
<keyword evidence="2" id="KW-0812">Transmembrane</keyword>
<gene>
    <name evidence="3" type="ORF">A2227_07470</name>
</gene>
<evidence type="ECO:0000313" key="4">
    <source>
        <dbReference type="Proteomes" id="UP000178367"/>
    </source>
</evidence>
<sequence length="168" mass="18117">MNEDFDTNQEDEDGSGDEEAIAGELKRLRSAPGKEEGGFMDKAATAITAPARKGTDWLLRSAWESISTVWGFVFLGLPYINLHVLGGMTLGEKFFGKLGSEWQSAFGGVANAFGQSESKGINLVEKIALVVFDVVLFVCIIAIIAAVIIIIDFTTGIFGWFAKLYAGL</sequence>
<comment type="caution">
    <text evidence="3">The sequence shown here is derived from an EMBL/GenBank/DDBJ whole genome shotgun (WGS) entry which is preliminary data.</text>
</comment>
<feature type="transmembrane region" description="Helical" evidence="2">
    <location>
        <begin position="127"/>
        <end position="151"/>
    </location>
</feature>